<dbReference type="Pfam" id="PF13182">
    <property type="entry name" value="DUF4007"/>
    <property type="match status" value="1"/>
</dbReference>
<name>A0A839TB10_9GAMM</name>
<dbReference type="AlphaFoldDB" id="A0A839TB10"/>
<reference evidence="2 3" key="1">
    <citation type="submission" date="2020-08" db="EMBL/GenBank/DDBJ databases">
        <title>Genomic Encyclopedia of Type Strains, Phase III (KMG-III): the genomes of soil and plant-associated and newly described type strains.</title>
        <authorList>
            <person name="Whitman W."/>
        </authorList>
    </citation>
    <scope>NUCLEOTIDE SEQUENCE [LARGE SCALE GENOMIC DNA]</scope>
    <source>
        <strain evidence="2 3">CECT 5885</strain>
    </source>
</reference>
<protein>
    <recommendedName>
        <fullName evidence="1">DUF4007 domain-containing protein</fullName>
    </recommendedName>
</protein>
<evidence type="ECO:0000313" key="2">
    <source>
        <dbReference type="EMBL" id="MBB3106110.1"/>
    </source>
</evidence>
<keyword evidence="3" id="KW-1185">Reference proteome</keyword>
<organism evidence="2 3">
    <name type="scientific">Psychrobacter luti</name>
    <dbReference type="NCBI Taxonomy" id="198481"/>
    <lineage>
        <taxon>Bacteria</taxon>
        <taxon>Pseudomonadati</taxon>
        <taxon>Pseudomonadota</taxon>
        <taxon>Gammaproteobacteria</taxon>
        <taxon>Moraxellales</taxon>
        <taxon>Moraxellaceae</taxon>
        <taxon>Psychrobacter</taxon>
    </lineage>
</organism>
<sequence>MRYFASLINNIKPTLSGHDTFPLRYGWLKKVHDQIAVQPESEEIDNVFSQDTAIADFGVGKNMLNAMRFWSTHTGMIIRDNSAYYNTHANTIIDEIANNNAVDVTKKLNSFYNSENIFADNGLDPYLESPSTIWLLHLCLVTNPNLMTYYWLFNINTKSELSREEFARLLKEFFKDHGLSAPSDSTIKKDIECLIQNYTTKTRKASDDFENVLEGPLVELGLLTRVNKQNIRALRGEKNSLTLHVFVYALINCWRIHNGAADTLSLEMCTYDECSPGRVFMLDEDAIIDYAEQLQDSNYSLTWTQSAGIRQFQITDGSNLTAIFEQCVEHMRKEDYSH</sequence>
<evidence type="ECO:0000313" key="3">
    <source>
        <dbReference type="Proteomes" id="UP000588111"/>
    </source>
</evidence>
<comment type="caution">
    <text evidence="2">The sequence shown here is derived from an EMBL/GenBank/DDBJ whole genome shotgun (WGS) entry which is preliminary data.</text>
</comment>
<accession>A0A839TB10</accession>
<proteinExistence type="predicted"/>
<dbReference type="InterPro" id="IPR025248">
    <property type="entry name" value="DUF4007"/>
</dbReference>
<evidence type="ECO:0000259" key="1">
    <source>
        <dbReference type="Pfam" id="PF13182"/>
    </source>
</evidence>
<dbReference type="EMBL" id="JACHXL010000001">
    <property type="protein sequence ID" value="MBB3106110.1"/>
    <property type="molecule type" value="Genomic_DNA"/>
</dbReference>
<dbReference type="RefSeq" id="WP_183618532.1">
    <property type="nucleotide sequence ID" value="NZ_CAJHAH010000002.1"/>
</dbReference>
<feature type="domain" description="DUF4007" evidence="1">
    <location>
        <begin position="16"/>
        <end position="318"/>
    </location>
</feature>
<gene>
    <name evidence="2" type="ORF">FHS24_000601</name>
</gene>
<dbReference type="Proteomes" id="UP000588111">
    <property type="component" value="Unassembled WGS sequence"/>
</dbReference>